<dbReference type="InterPro" id="IPR001839">
    <property type="entry name" value="TGF-b_C"/>
</dbReference>
<evidence type="ECO:0000313" key="10">
    <source>
        <dbReference type="Proteomes" id="UP000694941"/>
    </source>
</evidence>
<evidence type="ECO:0000256" key="1">
    <source>
        <dbReference type="ARBA" id="ARBA00004613"/>
    </source>
</evidence>
<gene>
    <name evidence="11" type="primary">LOC106460740</name>
</gene>
<comment type="similarity">
    <text evidence="2 8">Belongs to the TGF-beta family.</text>
</comment>
<dbReference type="Pfam" id="PF00019">
    <property type="entry name" value="TGF_beta"/>
    <property type="match status" value="1"/>
</dbReference>
<dbReference type="SMART" id="SM00204">
    <property type="entry name" value="TGFB"/>
    <property type="match status" value="1"/>
</dbReference>
<proteinExistence type="inferred from homology"/>
<organism evidence="10 11">
    <name type="scientific">Limulus polyphemus</name>
    <name type="common">Atlantic horseshoe crab</name>
    <dbReference type="NCBI Taxonomy" id="6850"/>
    <lineage>
        <taxon>Eukaryota</taxon>
        <taxon>Metazoa</taxon>
        <taxon>Ecdysozoa</taxon>
        <taxon>Arthropoda</taxon>
        <taxon>Chelicerata</taxon>
        <taxon>Merostomata</taxon>
        <taxon>Xiphosura</taxon>
        <taxon>Limulidae</taxon>
        <taxon>Limulus</taxon>
    </lineage>
</organism>
<evidence type="ECO:0000256" key="8">
    <source>
        <dbReference type="RuleBase" id="RU000354"/>
    </source>
</evidence>
<dbReference type="PANTHER" id="PTHR11848:SF263">
    <property type="entry name" value="PROTEIN DECAPENTAPLEGIC"/>
    <property type="match status" value="1"/>
</dbReference>
<accession>A0ABM1B6R7</accession>
<evidence type="ECO:0000256" key="2">
    <source>
        <dbReference type="ARBA" id="ARBA00006656"/>
    </source>
</evidence>
<keyword evidence="3" id="KW-0964">Secreted</keyword>
<evidence type="ECO:0000256" key="3">
    <source>
        <dbReference type="ARBA" id="ARBA00022525"/>
    </source>
</evidence>
<keyword evidence="10" id="KW-1185">Reference proteome</keyword>
<dbReference type="InterPro" id="IPR017948">
    <property type="entry name" value="TGFb_CS"/>
</dbReference>
<reference evidence="11" key="1">
    <citation type="submission" date="2025-08" db="UniProtKB">
        <authorList>
            <consortium name="RefSeq"/>
        </authorList>
    </citation>
    <scope>IDENTIFICATION</scope>
    <source>
        <tissue evidence="11">Muscle</tissue>
    </source>
</reference>
<dbReference type="Gene3D" id="2.10.90.10">
    <property type="entry name" value="Cystine-knot cytokines"/>
    <property type="match status" value="1"/>
</dbReference>
<dbReference type="PROSITE" id="PS00250">
    <property type="entry name" value="TGF_BETA_1"/>
    <property type="match status" value="1"/>
</dbReference>
<evidence type="ECO:0000256" key="5">
    <source>
        <dbReference type="ARBA" id="ARBA00023030"/>
    </source>
</evidence>
<keyword evidence="4" id="KW-0732">Signal</keyword>
<dbReference type="Proteomes" id="UP000694941">
    <property type="component" value="Unplaced"/>
</dbReference>
<name>A0ABM1B6R7_LIMPO</name>
<evidence type="ECO:0000256" key="4">
    <source>
        <dbReference type="ARBA" id="ARBA00022729"/>
    </source>
</evidence>
<sequence length="284" mass="32319">MRFILLNFYSLGVEKTEAVFHFVIPPTNQEDIFYKAEIRVIFPDTYCQQPLTLDLYWMSQRGGVSNGGAVSEKSFFGRKQLSRSWSMCEISVDCTQLLEVDSFNSDQKYSVSLELFSQQGNMSPTILRVPDVSKVGVFAVLCYTSSLLCSESSAIFRQKRQVLKTARKQSFVTKQNMKLEAEHCSRKPLYVDMHDIGWDNWVISPKGFLANQCEGQCPFPISEHLNGTNHALIRSLLHTFSPDVEPACCVPITLKPVTLLYIDDHNNVVLRQYENMAVEECGCR</sequence>
<dbReference type="PROSITE" id="PS51362">
    <property type="entry name" value="TGF_BETA_2"/>
    <property type="match status" value="1"/>
</dbReference>
<evidence type="ECO:0000256" key="6">
    <source>
        <dbReference type="ARBA" id="ARBA00023157"/>
    </source>
</evidence>
<dbReference type="PANTHER" id="PTHR11848">
    <property type="entry name" value="TGF-BETA FAMILY"/>
    <property type="match status" value="1"/>
</dbReference>
<dbReference type="InterPro" id="IPR015615">
    <property type="entry name" value="TGF-beta-rel"/>
</dbReference>
<dbReference type="GeneID" id="106460740"/>
<feature type="domain" description="TGF-beta family profile" evidence="9">
    <location>
        <begin position="157"/>
        <end position="284"/>
    </location>
</feature>
<keyword evidence="5 8" id="KW-0339">Growth factor</keyword>
<evidence type="ECO:0000313" key="11">
    <source>
        <dbReference type="RefSeq" id="XP_013775929.1"/>
    </source>
</evidence>
<evidence type="ECO:0000256" key="7">
    <source>
        <dbReference type="ARBA" id="ARBA00023180"/>
    </source>
</evidence>
<dbReference type="CDD" id="cd13761">
    <property type="entry name" value="TGF_beta_BMP5_like"/>
    <property type="match status" value="1"/>
</dbReference>
<dbReference type="PRINTS" id="PR00669">
    <property type="entry name" value="INHIBINA"/>
</dbReference>
<dbReference type="InterPro" id="IPR029034">
    <property type="entry name" value="Cystine-knot_cytokine"/>
</dbReference>
<dbReference type="RefSeq" id="XP_013775929.1">
    <property type="nucleotide sequence ID" value="XM_013920475.1"/>
</dbReference>
<comment type="subcellular location">
    <subcellularLocation>
        <location evidence="1">Secreted</location>
    </subcellularLocation>
</comment>
<dbReference type="SUPFAM" id="SSF57501">
    <property type="entry name" value="Cystine-knot cytokines"/>
    <property type="match status" value="1"/>
</dbReference>
<keyword evidence="7" id="KW-0325">Glycoprotein</keyword>
<protein>
    <submittedName>
        <fullName evidence="11">Univin-like</fullName>
    </submittedName>
</protein>
<keyword evidence="6" id="KW-1015">Disulfide bond</keyword>
<evidence type="ECO:0000259" key="9">
    <source>
        <dbReference type="PROSITE" id="PS51362"/>
    </source>
</evidence>